<reference evidence="2" key="1">
    <citation type="journal article" date="2017" name="Nat. Ecol. Evol.">
        <title>Genome expansion and lineage-specific genetic innovations in the forest pathogenic fungi Armillaria.</title>
        <authorList>
            <person name="Sipos G."/>
            <person name="Prasanna A.N."/>
            <person name="Walter M.C."/>
            <person name="O'Connor E."/>
            <person name="Balint B."/>
            <person name="Krizsan K."/>
            <person name="Kiss B."/>
            <person name="Hess J."/>
            <person name="Varga T."/>
            <person name="Slot J."/>
            <person name="Riley R."/>
            <person name="Boka B."/>
            <person name="Rigling D."/>
            <person name="Barry K."/>
            <person name="Lee J."/>
            <person name="Mihaltcheva S."/>
            <person name="LaButti K."/>
            <person name="Lipzen A."/>
            <person name="Waldron R."/>
            <person name="Moloney N.M."/>
            <person name="Sperisen C."/>
            <person name="Kredics L."/>
            <person name="Vagvoelgyi C."/>
            <person name="Patrignani A."/>
            <person name="Fitzpatrick D."/>
            <person name="Nagy I."/>
            <person name="Doyle S."/>
            <person name="Anderson J.B."/>
            <person name="Grigoriev I.V."/>
            <person name="Gueldener U."/>
            <person name="Muensterkoetter M."/>
            <person name="Nagy L.G."/>
        </authorList>
    </citation>
    <scope>NUCLEOTIDE SEQUENCE [LARGE SCALE GENOMIC DNA]</scope>
    <source>
        <strain evidence="2">C18/9</strain>
    </source>
</reference>
<sequence>MPSQLTRTNVPSRQFYTQVELSSKAPSHQLPPYLLRIK</sequence>
<keyword evidence="2" id="KW-1185">Reference proteome</keyword>
<organism evidence="1 2">
    <name type="scientific">Armillaria ostoyae</name>
    <name type="common">Armillaria root rot fungus</name>
    <dbReference type="NCBI Taxonomy" id="47428"/>
    <lineage>
        <taxon>Eukaryota</taxon>
        <taxon>Fungi</taxon>
        <taxon>Dikarya</taxon>
        <taxon>Basidiomycota</taxon>
        <taxon>Agaricomycotina</taxon>
        <taxon>Agaricomycetes</taxon>
        <taxon>Agaricomycetidae</taxon>
        <taxon>Agaricales</taxon>
        <taxon>Marasmiineae</taxon>
        <taxon>Physalacriaceae</taxon>
        <taxon>Armillaria</taxon>
    </lineage>
</organism>
<proteinExistence type="predicted"/>
<gene>
    <name evidence="1" type="ORF">ARMOST_18864</name>
</gene>
<name>A0A284S2X9_ARMOS</name>
<evidence type="ECO:0000313" key="2">
    <source>
        <dbReference type="Proteomes" id="UP000219338"/>
    </source>
</evidence>
<protein>
    <submittedName>
        <fullName evidence="1">Uncharacterized protein</fullName>
    </submittedName>
</protein>
<dbReference type="Proteomes" id="UP000219338">
    <property type="component" value="Unassembled WGS sequence"/>
</dbReference>
<dbReference type="EMBL" id="FUEG01000028">
    <property type="protein sequence ID" value="SJL15371.1"/>
    <property type="molecule type" value="Genomic_DNA"/>
</dbReference>
<dbReference type="AlphaFoldDB" id="A0A284S2X9"/>
<accession>A0A284S2X9</accession>
<evidence type="ECO:0000313" key="1">
    <source>
        <dbReference type="EMBL" id="SJL15371.1"/>
    </source>
</evidence>